<accession>A0ACC3D4Q3</accession>
<organism evidence="1 2">
    <name type="scientific">Coniosporium uncinatum</name>
    <dbReference type="NCBI Taxonomy" id="93489"/>
    <lineage>
        <taxon>Eukaryota</taxon>
        <taxon>Fungi</taxon>
        <taxon>Dikarya</taxon>
        <taxon>Ascomycota</taxon>
        <taxon>Pezizomycotina</taxon>
        <taxon>Dothideomycetes</taxon>
        <taxon>Dothideomycetes incertae sedis</taxon>
        <taxon>Coniosporium</taxon>
    </lineage>
</organism>
<evidence type="ECO:0000313" key="1">
    <source>
        <dbReference type="EMBL" id="KAK3061845.1"/>
    </source>
</evidence>
<keyword evidence="2" id="KW-1185">Reference proteome</keyword>
<feature type="non-terminal residue" evidence="1">
    <location>
        <position position="1"/>
    </location>
</feature>
<evidence type="ECO:0000313" key="2">
    <source>
        <dbReference type="Proteomes" id="UP001186974"/>
    </source>
</evidence>
<dbReference type="EMBL" id="JAWDJW010007595">
    <property type="protein sequence ID" value="KAK3061845.1"/>
    <property type="molecule type" value="Genomic_DNA"/>
</dbReference>
<name>A0ACC3D4Q3_9PEZI</name>
<dbReference type="Proteomes" id="UP001186974">
    <property type="component" value="Unassembled WGS sequence"/>
</dbReference>
<sequence>LDLAEDFLRFVPVSPWSTYLRGRLLLLRGEYTLASKEFKKGAFSLAIGHFDIESHDTALLVSLEQRDHFSEGLPSYYQHIITLYERLHLLDKDRRAGAHSYVADFANLALQALPRIPNLAADAETKFRNDILSRLFSASIATENLEQAYTTLSLYSNAVLRASALNTFVKTTIAKQQTSYLLSLPFTALAQDVDNILAALASKAATAQEAARYGRLLYAYRVRRNDFRGAATAVYELLQRLRASSSSQDHDGDEGGEEVLRCYLTLANLLAGVGEEERWILAETPVAATAAGAAGLGRKAKRRVVTLEDVRRGYQEELDRRQVLEKGQFGFVDGVAGGAGQEDEMMVGG</sequence>
<proteinExistence type="predicted"/>
<reference evidence="1" key="1">
    <citation type="submission" date="2024-09" db="EMBL/GenBank/DDBJ databases">
        <title>Black Yeasts Isolated from many extreme environments.</title>
        <authorList>
            <person name="Coleine C."/>
            <person name="Stajich J.E."/>
            <person name="Selbmann L."/>
        </authorList>
    </citation>
    <scope>NUCLEOTIDE SEQUENCE</scope>
    <source>
        <strain evidence="1">CCFEE 5737</strain>
    </source>
</reference>
<comment type="caution">
    <text evidence="1">The sequence shown here is derived from an EMBL/GenBank/DDBJ whole genome shotgun (WGS) entry which is preliminary data.</text>
</comment>
<protein>
    <submittedName>
        <fullName evidence="1">Uncharacterized protein</fullName>
    </submittedName>
</protein>
<gene>
    <name evidence="1" type="ORF">LTS18_005322</name>
</gene>